<evidence type="ECO:0000313" key="1">
    <source>
        <dbReference type="EMBL" id="TPP56616.1"/>
    </source>
</evidence>
<comment type="caution">
    <text evidence="1">The sequence shown here is derived from an EMBL/GenBank/DDBJ whole genome shotgun (WGS) entry which is preliminary data.</text>
</comment>
<reference evidence="1 2" key="1">
    <citation type="submission" date="2019-04" db="EMBL/GenBank/DDBJ databases">
        <title>Annotation for the trematode Fasciola gigantica.</title>
        <authorList>
            <person name="Choi Y.-J."/>
        </authorList>
    </citation>
    <scope>NUCLEOTIDE SEQUENCE [LARGE SCALE GENOMIC DNA]</scope>
    <source>
        <strain evidence="1">Uganda_cow_1</strain>
    </source>
</reference>
<organism evidence="1 2">
    <name type="scientific">Fasciola gigantica</name>
    <name type="common">Giant liver fluke</name>
    <dbReference type="NCBI Taxonomy" id="46835"/>
    <lineage>
        <taxon>Eukaryota</taxon>
        <taxon>Metazoa</taxon>
        <taxon>Spiralia</taxon>
        <taxon>Lophotrochozoa</taxon>
        <taxon>Platyhelminthes</taxon>
        <taxon>Trematoda</taxon>
        <taxon>Digenea</taxon>
        <taxon>Plagiorchiida</taxon>
        <taxon>Echinostomata</taxon>
        <taxon>Echinostomatoidea</taxon>
        <taxon>Fasciolidae</taxon>
        <taxon>Fasciola</taxon>
    </lineage>
</organism>
<evidence type="ECO:0000313" key="2">
    <source>
        <dbReference type="Proteomes" id="UP000316759"/>
    </source>
</evidence>
<feature type="non-terminal residue" evidence="1">
    <location>
        <position position="1"/>
    </location>
</feature>
<gene>
    <name evidence="1" type="ORF">FGIG_03303</name>
</gene>
<accession>A0A504Y7P8</accession>
<dbReference type="AlphaFoldDB" id="A0A504Y7P8"/>
<protein>
    <submittedName>
        <fullName evidence="1">Uncharacterized protein</fullName>
    </submittedName>
</protein>
<dbReference type="Proteomes" id="UP000316759">
    <property type="component" value="Unassembled WGS sequence"/>
</dbReference>
<keyword evidence="2" id="KW-1185">Reference proteome</keyword>
<name>A0A504Y7P8_FASGI</name>
<dbReference type="EMBL" id="SUNJ01014269">
    <property type="protein sequence ID" value="TPP56616.1"/>
    <property type="molecule type" value="Genomic_DNA"/>
</dbReference>
<sequence length="276" mass="32230">DLSEPEYLSDQELADEYAAFRKKIEEHLNEAKLSGVPEFTFKLPSEYVKPTEIQKFKPLISKINSYSHWLISGCAFIQKKEVEVVDLTMTYRIETKKTESELITEEVSRAFNKEVTYVYLNLVYSYDCVRSSKPWIFLKWQLETEMSQGSKNIKDIMELFFDELYSQIRNKDLGEYILVTHEGLKQEGSRTIVALIHVDMTSILINKSDKFYGVGEDLHGIATNMQKWSDSKKLDVVVKSTVKEHITNEFCYAKRKSNARKYFIFSFTLKITMPIK</sequence>
<proteinExistence type="predicted"/>